<gene>
    <name evidence="1" type="ORF">M422DRAFT_273836</name>
</gene>
<organism evidence="1 2">
    <name type="scientific">Sphaerobolus stellatus (strain SS14)</name>
    <dbReference type="NCBI Taxonomy" id="990650"/>
    <lineage>
        <taxon>Eukaryota</taxon>
        <taxon>Fungi</taxon>
        <taxon>Dikarya</taxon>
        <taxon>Basidiomycota</taxon>
        <taxon>Agaricomycotina</taxon>
        <taxon>Agaricomycetes</taxon>
        <taxon>Phallomycetidae</taxon>
        <taxon>Geastrales</taxon>
        <taxon>Sphaerobolaceae</taxon>
        <taxon>Sphaerobolus</taxon>
    </lineage>
</organism>
<accession>A0A0C9T887</accession>
<dbReference type="EMBL" id="KN837426">
    <property type="protein sequence ID" value="KIJ25228.1"/>
    <property type="molecule type" value="Genomic_DNA"/>
</dbReference>
<evidence type="ECO:0000313" key="1">
    <source>
        <dbReference type="EMBL" id="KIJ25228.1"/>
    </source>
</evidence>
<reference evidence="1 2" key="1">
    <citation type="submission" date="2014-06" db="EMBL/GenBank/DDBJ databases">
        <title>Evolutionary Origins and Diversification of the Mycorrhizal Mutualists.</title>
        <authorList>
            <consortium name="DOE Joint Genome Institute"/>
            <consortium name="Mycorrhizal Genomics Consortium"/>
            <person name="Kohler A."/>
            <person name="Kuo A."/>
            <person name="Nagy L.G."/>
            <person name="Floudas D."/>
            <person name="Copeland A."/>
            <person name="Barry K.W."/>
            <person name="Cichocki N."/>
            <person name="Veneault-Fourrey C."/>
            <person name="LaButti K."/>
            <person name="Lindquist E.A."/>
            <person name="Lipzen A."/>
            <person name="Lundell T."/>
            <person name="Morin E."/>
            <person name="Murat C."/>
            <person name="Riley R."/>
            <person name="Ohm R."/>
            <person name="Sun H."/>
            <person name="Tunlid A."/>
            <person name="Henrissat B."/>
            <person name="Grigoriev I.V."/>
            <person name="Hibbett D.S."/>
            <person name="Martin F."/>
        </authorList>
    </citation>
    <scope>NUCLEOTIDE SEQUENCE [LARGE SCALE GENOMIC DNA]</scope>
    <source>
        <strain evidence="1 2">SS14</strain>
    </source>
</reference>
<dbReference type="Proteomes" id="UP000054279">
    <property type="component" value="Unassembled WGS sequence"/>
</dbReference>
<proteinExistence type="predicted"/>
<sequence>MTNQSDTKHTLSKAWTELFAKTAILEQLYADQVPENHLNQAAMAARNTHMEYKQIFRLSKAGLLNLQD</sequence>
<protein>
    <submittedName>
        <fullName evidence="1">Uncharacterized protein</fullName>
    </submittedName>
</protein>
<keyword evidence="2" id="KW-1185">Reference proteome</keyword>
<dbReference type="HOGENOM" id="CLU_2795603_0_0_1"/>
<evidence type="ECO:0000313" key="2">
    <source>
        <dbReference type="Proteomes" id="UP000054279"/>
    </source>
</evidence>
<dbReference type="AlphaFoldDB" id="A0A0C9T887"/>
<name>A0A0C9T887_SPHS4</name>